<dbReference type="SUPFAM" id="SSF52540">
    <property type="entry name" value="P-loop containing nucleoside triphosphate hydrolases"/>
    <property type="match status" value="1"/>
</dbReference>
<dbReference type="InterPro" id="IPR056884">
    <property type="entry name" value="NPHP3-like_N"/>
</dbReference>
<dbReference type="InterPro" id="IPR027417">
    <property type="entry name" value="P-loop_NTPase"/>
</dbReference>
<gene>
    <name evidence="4" type="ORF">GRF29_185g1497764</name>
</gene>
<dbReference type="InterPro" id="IPR031350">
    <property type="entry name" value="Goodbye_dom"/>
</dbReference>
<name>A0AAN6LT21_9PLEO</name>
<dbReference type="PANTHER" id="PTHR10039">
    <property type="entry name" value="AMELOGENIN"/>
    <property type="match status" value="1"/>
</dbReference>
<proteinExistence type="predicted"/>
<evidence type="ECO:0000313" key="4">
    <source>
        <dbReference type="EMBL" id="KAK3201616.1"/>
    </source>
</evidence>
<feature type="region of interest" description="Disordered" evidence="2">
    <location>
        <begin position="629"/>
        <end position="685"/>
    </location>
</feature>
<comment type="caution">
    <text evidence="4">The sequence shown here is derived from an EMBL/GenBank/DDBJ whole genome shotgun (WGS) entry which is preliminary data.</text>
</comment>
<dbReference type="Gene3D" id="1.25.40.10">
    <property type="entry name" value="Tetratricopeptide repeat domain"/>
    <property type="match status" value="1"/>
</dbReference>
<organism evidence="4 5">
    <name type="scientific">Pseudopithomyces chartarum</name>
    <dbReference type="NCBI Taxonomy" id="1892770"/>
    <lineage>
        <taxon>Eukaryota</taxon>
        <taxon>Fungi</taxon>
        <taxon>Dikarya</taxon>
        <taxon>Ascomycota</taxon>
        <taxon>Pezizomycotina</taxon>
        <taxon>Dothideomycetes</taxon>
        <taxon>Pleosporomycetidae</taxon>
        <taxon>Pleosporales</taxon>
        <taxon>Massarineae</taxon>
        <taxon>Didymosphaeriaceae</taxon>
        <taxon>Pseudopithomyces</taxon>
    </lineage>
</organism>
<dbReference type="SUPFAM" id="SSF48452">
    <property type="entry name" value="TPR-like"/>
    <property type="match status" value="1"/>
</dbReference>
<accession>A0AAN6LT21</accession>
<evidence type="ECO:0000313" key="5">
    <source>
        <dbReference type="Proteomes" id="UP001280581"/>
    </source>
</evidence>
<sequence length="1422" mass="162354">MSDDVVFDQLWSDAVDKYIVATNRTPEDKKVLLVVTKVENLFVHIDAETTKFNSFRKKGSRFRNVLKKVVQPFTAFSDIASSAISLSPFPPASAIFGALVFLIKAAGGVSDSYDWLESLFESLGSFTERLEQYVGVDMNKHLRLKIIGILTCLLEIFARTETVIKTGRFRKYTAVVFLGQDDQVKFSFDKLRKLFDDEHALVQAIAYATTQRIEQEVINIEESTKMTLEATEQMQKQLDDLSAKAKSSEVKTLLDDNLLTAAHQKNIIIHHEYLDSVIENTGSWLLDDNKVRMWREKQTPILWVFGGPGTGKSCLSSALIEALQEEYPQDPKHPNRTSVAYFFTKDDSDLNTLLDLLKSLTYQIAQNDLIFKVFAAHVLSKPDSVATPKLLWKNIFLPFYSQSRDISNDAMIVLDGLDEAPRPMLKELFSLIEDTTISSRSALRLSFALFSRPDLSEYLEPKYNRVIVKVAVENRNQSDIAQYVKKRLTDVLVVKQTRQLHDKRAAAKLARAVRDKVLEKADGMFFKVVLIMDQIQEKERKSAVFEAIEEAPPQLDAMIAHVFDKLMLNEDVDKEDLNELLLWVAYAKSWITMAQLYAILMARTGTAYDALEARLRGRFASIFKLSGGGEPPEFSQPMGPSTGILNGDDTDEDEFDIDDISDDEEDEPKDKGGPQSTTTLLPDSTSGFSKDTLKRFFDTSVRFTHASIRDFLVQPRDFHLDTHTGPIPIHIDARLANLRIAKRCMSRIILFGTNHSTSQGKPDYINYSTRTWMDHLRSTEEVNLTENEKSEVVKVIVTLFTDPTACHGWILAIAKCSYYAKMLHMFKNPTFARMIAEKWLSNAKQNDYTVEQWNWVQKSMTSIKELFRPLARAAVKLWLTRSGPDDPLYEERFFFTFFLWVVWAWASLDDDGFSGADRLSLDPFFSWNYPEFNDETYQKVMDSVDFEVTQYWYCAQGWLMFKTGRPDRGAALFSKALELDPLCWDALGGLGHCWQDKRFDDAYKMIDKAIKNIPTNLKQAGTKLKSMLLCFFVERKDYEAASNIAAESYTAEIKSSADFQVTIVYIAALYELKQYDRIHEIMQDLSKLSVRDGMVRFLGLLKLPQQIGVPLRMHGDIAQITKPWAEELCSPAISMSMLATMPWVMIWLATFMLRFYPTSNDAMECFERIAAPSFLASLGEEVRPKYVDFLDEIEGSFMGIYVDKAQQALNDGQDPKEYVEKLRKFAVADERNDIYKINAASICLGSYWRQSGEEEAIWKPCIRPMILQAIDMLCDDDPGNDVDAYGKMMVALVGAGDLDNAVAANIPFGLGLTYPEHSDKIVEKGHHMVMYTCDGECSKSSDEYKEIWCCESCYDTEFCEDCIQLVRSGELLWNICSKDHKFFQYLPAREDLRERAVTWSAEAEMIQINKEWLDGLRKKWDT</sequence>
<keyword evidence="1" id="KW-0677">Repeat</keyword>
<dbReference type="EMBL" id="WVTA01000016">
    <property type="protein sequence ID" value="KAK3201616.1"/>
    <property type="molecule type" value="Genomic_DNA"/>
</dbReference>
<protein>
    <recommendedName>
        <fullName evidence="3">NACHT domain-containing protein</fullName>
    </recommendedName>
</protein>
<dbReference type="InterPro" id="IPR007111">
    <property type="entry name" value="NACHT_NTPase"/>
</dbReference>
<feature type="compositionally biased region" description="Acidic residues" evidence="2">
    <location>
        <begin position="648"/>
        <end position="667"/>
    </location>
</feature>
<evidence type="ECO:0000256" key="1">
    <source>
        <dbReference type="ARBA" id="ARBA00022737"/>
    </source>
</evidence>
<evidence type="ECO:0000256" key="2">
    <source>
        <dbReference type="SAM" id="MobiDB-lite"/>
    </source>
</evidence>
<dbReference type="Proteomes" id="UP001280581">
    <property type="component" value="Unassembled WGS sequence"/>
</dbReference>
<dbReference type="PROSITE" id="PS50837">
    <property type="entry name" value="NACHT"/>
    <property type="match status" value="1"/>
</dbReference>
<feature type="domain" description="NACHT" evidence="3">
    <location>
        <begin position="300"/>
        <end position="454"/>
    </location>
</feature>
<dbReference type="PANTHER" id="PTHR10039:SF17">
    <property type="entry name" value="FUNGAL STAND N-TERMINAL GOODBYE DOMAIN-CONTAINING PROTEIN-RELATED"/>
    <property type="match status" value="1"/>
</dbReference>
<keyword evidence="5" id="KW-1185">Reference proteome</keyword>
<dbReference type="Pfam" id="PF24883">
    <property type="entry name" value="NPHP3_N"/>
    <property type="match status" value="1"/>
</dbReference>
<dbReference type="Pfam" id="PF17109">
    <property type="entry name" value="Goodbye"/>
    <property type="match status" value="1"/>
</dbReference>
<evidence type="ECO:0000259" key="3">
    <source>
        <dbReference type="PROSITE" id="PS50837"/>
    </source>
</evidence>
<reference evidence="4 5" key="1">
    <citation type="submission" date="2021-02" db="EMBL/GenBank/DDBJ databases">
        <title>Genome assembly of Pseudopithomyces chartarum.</title>
        <authorList>
            <person name="Jauregui R."/>
            <person name="Singh J."/>
            <person name="Voisey C."/>
        </authorList>
    </citation>
    <scope>NUCLEOTIDE SEQUENCE [LARGE SCALE GENOMIC DNA]</scope>
    <source>
        <strain evidence="4 5">AGR01</strain>
    </source>
</reference>
<dbReference type="Gene3D" id="3.40.50.300">
    <property type="entry name" value="P-loop containing nucleotide triphosphate hydrolases"/>
    <property type="match status" value="1"/>
</dbReference>
<feature type="compositionally biased region" description="Polar residues" evidence="2">
    <location>
        <begin position="674"/>
        <end position="685"/>
    </location>
</feature>
<dbReference type="InterPro" id="IPR011990">
    <property type="entry name" value="TPR-like_helical_dom_sf"/>
</dbReference>